<dbReference type="FunFam" id="3.40.50.300:FF:000363">
    <property type="entry name" value="Secretion related GTPase srgA"/>
    <property type="match status" value="1"/>
</dbReference>
<evidence type="ECO:0000256" key="4">
    <source>
        <dbReference type="ARBA" id="ARBA00022448"/>
    </source>
</evidence>
<evidence type="ECO:0000256" key="16">
    <source>
        <dbReference type="SAM" id="Phobius"/>
    </source>
</evidence>
<accession>A0A6A5X1J8</accession>
<keyword evidence="18" id="KW-1185">Reference proteome</keyword>
<evidence type="ECO:0000256" key="3">
    <source>
        <dbReference type="ARBA" id="ARBA00006270"/>
    </source>
</evidence>
<sequence>MSFVVDQVRRIDSQLDRLQLSTTRPGDSFSITAEEAHDPAKAARIAQLQSLIKSLSATASSSSSLVPVWRIKFILEQARISSTCSTCADLFSDEGLGGDQQADTSYEHELEWLLLSKATAQTYGEVLNTILEQTIPLEDDIWYWDDVLSTYRYAGLYSVQTSPIRLYNWSLDIYHDVRSRGGAVANGWRQFYDLVKDAVKERSIADIQRRVVSPLALVRNEGRRKRAALKRTRLINANALGVLLGEGLSNESIHEDGLQSPGNLATRDHKHRWKSTVAKSIALMDAVLLNVNDAELMVDKFDDAVASTTQDDHYYELHETSGERTVMSLRPADVTERLLNLLTEGLPGYSSNFRAVVKKNGRPSPLIRYWLPAAILLVSSTTILRMAVNRKEEILTWIRELGTTVIDFWSNWVVEPSKKVLGTIRHDESSEVSILSKRSLEGDRESLERMVVDFAVANSGSLNESQINDIRFKVREGDLTTVLKAYEKDMQKPVWGAIRGNLISALLIQVQKTKVDVEVAMSGIDSILKSQELLFGFIGLTPGLFVTIGVYRWFGGIFSNRSTMQKWAKEGQLLLILRNIDRILVGATPTEFGEIAYKDHGLLLCEVHLLRQEANNILPRRIFHDFLQEIDELVDVRTGLERQQKVVDRIRWAYSKCEDSFTPSFITTIGIDFKIRTIELDGKRVKLQIWDTAGQERFRTITTAYYRGAMGILLVYDVTDERSFNNIRTWFSNVEQHATEGVNKILIGNKCDWEEKRAVSTERGQALADELGIPFLEVSAKSNINVDKAFYSLAADIKKRLIDSARSDQAPGIGCLVTHFASA</sequence>
<comment type="similarity">
    <text evidence="3">Belongs to the small GTPase superfamily. Rab family.</text>
</comment>
<evidence type="ECO:0000256" key="8">
    <source>
        <dbReference type="ARBA" id="ARBA00022927"/>
    </source>
</evidence>
<keyword evidence="9 16" id="KW-1133">Transmembrane helix</keyword>
<evidence type="ECO:0000256" key="1">
    <source>
        <dbReference type="ARBA" id="ARBA00004225"/>
    </source>
</evidence>
<evidence type="ECO:0000256" key="12">
    <source>
        <dbReference type="ARBA" id="ARBA00023136"/>
    </source>
</evidence>
<dbReference type="SMART" id="SM00174">
    <property type="entry name" value="RHO"/>
    <property type="match status" value="1"/>
</dbReference>
<keyword evidence="10" id="KW-0496">Mitochondrion</keyword>
<evidence type="ECO:0000256" key="10">
    <source>
        <dbReference type="ARBA" id="ARBA00023128"/>
    </source>
</evidence>
<dbReference type="PROSITE" id="PS51421">
    <property type="entry name" value="RAS"/>
    <property type="match status" value="1"/>
</dbReference>
<dbReference type="GO" id="GO:0005886">
    <property type="term" value="C:plasma membrane"/>
    <property type="evidence" value="ECO:0007669"/>
    <property type="project" value="UniProtKB-SubCell"/>
</dbReference>
<dbReference type="GO" id="GO:0015031">
    <property type="term" value="P:protein transport"/>
    <property type="evidence" value="ECO:0007669"/>
    <property type="project" value="UniProtKB-KW"/>
</dbReference>
<dbReference type="InterPro" id="IPR013946">
    <property type="entry name" value="NCA2-like"/>
</dbReference>
<evidence type="ECO:0000256" key="11">
    <source>
        <dbReference type="ARBA" id="ARBA00023134"/>
    </source>
</evidence>
<keyword evidence="7" id="KW-0547">Nucleotide-binding</keyword>
<dbReference type="GO" id="GO:0005525">
    <property type="term" value="F:GTP binding"/>
    <property type="evidence" value="ECO:0007669"/>
    <property type="project" value="UniProtKB-KW"/>
</dbReference>
<keyword evidence="14" id="KW-0636">Prenylation</keyword>
<keyword evidence="8" id="KW-0653">Protein transport</keyword>
<protein>
    <submittedName>
        <fullName evidence="17">NCA2-domain-containing protein</fullName>
    </submittedName>
</protein>
<evidence type="ECO:0000313" key="17">
    <source>
        <dbReference type="EMBL" id="KAF2006931.1"/>
    </source>
</evidence>
<keyword evidence="5" id="KW-1003">Cell membrane</keyword>
<evidence type="ECO:0000256" key="13">
    <source>
        <dbReference type="ARBA" id="ARBA00023288"/>
    </source>
</evidence>
<gene>
    <name evidence="17" type="ORF">P154DRAFT_541766</name>
</gene>
<dbReference type="InterPro" id="IPR027417">
    <property type="entry name" value="P-loop_NTPase"/>
</dbReference>
<dbReference type="PANTHER" id="PTHR28234">
    <property type="entry name" value="NUCLEAR CONTROL OF ATPASE PROTEIN 2"/>
    <property type="match status" value="1"/>
</dbReference>
<dbReference type="PRINTS" id="PR00449">
    <property type="entry name" value="RASTRNSFRMNG"/>
</dbReference>
<evidence type="ECO:0000256" key="2">
    <source>
        <dbReference type="ARBA" id="ARBA00004342"/>
    </source>
</evidence>
<dbReference type="PROSITE" id="PS51419">
    <property type="entry name" value="RAB"/>
    <property type="match status" value="1"/>
</dbReference>
<feature type="transmembrane region" description="Helical" evidence="16">
    <location>
        <begin position="369"/>
        <end position="388"/>
    </location>
</feature>
<dbReference type="SUPFAM" id="SSF52540">
    <property type="entry name" value="P-loop containing nucleoside triphosphate hydrolases"/>
    <property type="match status" value="1"/>
</dbReference>
<proteinExistence type="inferred from homology"/>
<evidence type="ECO:0000256" key="7">
    <source>
        <dbReference type="ARBA" id="ARBA00022741"/>
    </source>
</evidence>
<keyword evidence="13" id="KW-0449">Lipoprotein</keyword>
<dbReference type="Pfam" id="PF00071">
    <property type="entry name" value="Ras"/>
    <property type="match status" value="1"/>
</dbReference>
<dbReference type="NCBIfam" id="TIGR00231">
    <property type="entry name" value="small_GTP"/>
    <property type="match status" value="1"/>
</dbReference>
<dbReference type="AlphaFoldDB" id="A0A6A5X1J8"/>
<dbReference type="InterPro" id="IPR001806">
    <property type="entry name" value="Small_GTPase"/>
</dbReference>
<keyword evidence="12 16" id="KW-0472">Membrane</keyword>
<dbReference type="GO" id="GO:0005741">
    <property type="term" value="C:mitochondrial outer membrane"/>
    <property type="evidence" value="ECO:0007669"/>
    <property type="project" value="TreeGrafter"/>
</dbReference>
<evidence type="ECO:0000313" key="18">
    <source>
        <dbReference type="Proteomes" id="UP000799779"/>
    </source>
</evidence>
<dbReference type="CDD" id="cd01867">
    <property type="entry name" value="Rab8_Rab10_Rab13_like"/>
    <property type="match status" value="1"/>
</dbReference>
<dbReference type="Pfam" id="PF08637">
    <property type="entry name" value="NCA2"/>
    <property type="match status" value="1"/>
</dbReference>
<dbReference type="EMBL" id="ML977558">
    <property type="protein sequence ID" value="KAF2006931.1"/>
    <property type="molecule type" value="Genomic_DNA"/>
</dbReference>
<dbReference type="SMART" id="SM00173">
    <property type="entry name" value="RAS"/>
    <property type="match status" value="1"/>
</dbReference>
<evidence type="ECO:0000256" key="6">
    <source>
        <dbReference type="ARBA" id="ARBA00022692"/>
    </source>
</evidence>
<dbReference type="Gene3D" id="3.40.50.300">
    <property type="entry name" value="P-loop containing nucleotide triphosphate hydrolases"/>
    <property type="match status" value="1"/>
</dbReference>
<evidence type="ECO:0000256" key="14">
    <source>
        <dbReference type="ARBA" id="ARBA00023289"/>
    </source>
</evidence>
<dbReference type="InterPro" id="IPR005225">
    <property type="entry name" value="Small_GTP-bd"/>
</dbReference>
<keyword evidence="6 16" id="KW-0812">Transmembrane</keyword>
<dbReference type="Proteomes" id="UP000799779">
    <property type="component" value="Unassembled WGS sequence"/>
</dbReference>
<dbReference type="GO" id="GO:0003924">
    <property type="term" value="F:GTPase activity"/>
    <property type="evidence" value="ECO:0007669"/>
    <property type="project" value="InterPro"/>
</dbReference>
<comment type="function">
    <text evidence="15">Protein transport. Probably involved in vesicular traffic.</text>
</comment>
<dbReference type="PANTHER" id="PTHR28234:SF1">
    <property type="entry name" value="NUCLEAR CONTROL OF ATPASE PROTEIN 2"/>
    <property type="match status" value="1"/>
</dbReference>
<comment type="subcellular location">
    <subcellularLocation>
        <location evidence="2">Cell membrane</location>
        <topology evidence="2">Lipid-anchor</topology>
        <orientation evidence="2">Cytoplasmic side</orientation>
    </subcellularLocation>
    <subcellularLocation>
        <location evidence="1">Mitochondrion membrane</location>
        <topology evidence="1">Multi-pass membrane protein</topology>
    </subcellularLocation>
</comment>
<name>A0A6A5X1J8_9PLEO</name>
<feature type="transmembrane region" description="Helical" evidence="16">
    <location>
        <begin position="533"/>
        <end position="554"/>
    </location>
</feature>
<keyword evidence="4" id="KW-0813">Transport</keyword>
<evidence type="ECO:0000256" key="9">
    <source>
        <dbReference type="ARBA" id="ARBA00022989"/>
    </source>
</evidence>
<organism evidence="17 18">
    <name type="scientific">Amniculicola lignicola CBS 123094</name>
    <dbReference type="NCBI Taxonomy" id="1392246"/>
    <lineage>
        <taxon>Eukaryota</taxon>
        <taxon>Fungi</taxon>
        <taxon>Dikarya</taxon>
        <taxon>Ascomycota</taxon>
        <taxon>Pezizomycotina</taxon>
        <taxon>Dothideomycetes</taxon>
        <taxon>Pleosporomycetidae</taxon>
        <taxon>Pleosporales</taxon>
        <taxon>Amniculicolaceae</taxon>
        <taxon>Amniculicola</taxon>
    </lineage>
</organism>
<dbReference type="SMART" id="SM00175">
    <property type="entry name" value="RAB"/>
    <property type="match status" value="1"/>
</dbReference>
<evidence type="ECO:0000256" key="5">
    <source>
        <dbReference type="ARBA" id="ARBA00022475"/>
    </source>
</evidence>
<keyword evidence="11" id="KW-0342">GTP-binding</keyword>
<reference evidence="17" key="1">
    <citation type="journal article" date="2020" name="Stud. Mycol.">
        <title>101 Dothideomycetes genomes: a test case for predicting lifestyles and emergence of pathogens.</title>
        <authorList>
            <person name="Haridas S."/>
            <person name="Albert R."/>
            <person name="Binder M."/>
            <person name="Bloem J."/>
            <person name="Labutti K."/>
            <person name="Salamov A."/>
            <person name="Andreopoulos B."/>
            <person name="Baker S."/>
            <person name="Barry K."/>
            <person name="Bills G."/>
            <person name="Bluhm B."/>
            <person name="Cannon C."/>
            <person name="Castanera R."/>
            <person name="Culley D."/>
            <person name="Daum C."/>
            <person name="Ezra D."/>
            <person name="Gonzalez J."/>
            <person name="Henrissat B."/>
            <person name="Kuo A."/>
            <person name="Liang C."/>
            <person name="Lipzen A."/>
            <person name="Lutzoni F."/>
            <person name="Magnuson J."/>
            <person name="Mondo S."/>
            <person name="Nolan M."/>
            <person name="Ohm R."/>
            <person name="Pangilinan J."/>
            <person name="Park H.-J."/>
            <person name="Ramirez L."/>
            <person name="Alfaro M."/>
            <person name="Sun H."/>
            <person name="Tritt A."/>
            <person name="Yoshinaga Y."/>
            <person name="Zwiers L.-H."/>
            <person name="Turgeon B."/>
            <person name="Goodwin S."/>
            <person name="Spatafora J."/>
            <person name="Crous P."/>
            <person name="Grigoriev I."/>
        </authorList>
    </citation>
    <scope>NUCLEOTIDE SEQUENCE</scope>
    <source>
        <strain evidence="17">CBS 123094</strain>
    </source>
</reference>
<dbReference type="OrthoDB" id="413313at2759"/>
<evidence type="ECO:0000256" key="15">
    <source>
        <dbReference type="ARBA" id="ARBA00025673"/>
    </source>
</evidence>